<gene>
    <name evidence="2" type="ORF">STRTUCAR8_06661</name>
</gene>
<sequence>MRPFTSLSGPSVTLRGPRSADPVSGGVPAGSTPRCQCRVNCSSGSPERLDQSPATPPGNSTATLPRARSHPR</sequence>
<dbReference type="AlphaFoldDB" id="L7EVU7"/>
<feature type="compositionally biased region" description="Polar residues" evidence="1">
    <location>
        <begin position="1"/>
        <end position="11"/>
    </location>
</feature>
<keyword evidence="3" id="KW-1185">Reference proteome</keyword>
<dbReference type="Proteomes" id="UP000010931">
    <property type="component" value="Unassembled WGS sequence"/>
</dbReference>
<name>L7EVU7_STRT8</name>
<proteinExistence type="predicted"/>
<feature type="region of interest" description="Disordered" evidence="1">
    <location>
        <begin position="1"/>
        <end position="72"/>
    </location>
</feature>
<reference evidence="2 3" key="1">
    <citation type="journal article" date="2011" name="Plasmid">
        <title>Streptomyces turgidiscabies Car8 contains a modular pathogenicity island that shares virulence genes with other actinobacterial plant pathogens.</title>
        <authorList>
            <person name="Huguet-Tapia J.C."/>
            <person name="Badger J.H."/>
            <person name="Loria R."/>
            <person name="Pettis G.S."/>
        </authorList>
    </citation>
    <scope>NUCLEOTIDE SEQUENCE [LARGE SCALE GENOMIC DNA]</scope>
    <source>
        <strain evidence="2 3">Car8</strain>
    </source>
</reference>
<dbReference type="EMBL" id="AEJB01000540">
    <property type="protein sequence ID" value="ELP63137.1"/>
    <property type="molecule type" value="Genomic_DNA"/>
</dbReference>
<evidence type="ECO:0000313" key="3">
    <source>
        <dbReference type="Proteomes" id="UP000010931"/>
    </source>
</evidence>
<evidence type="ECO:0000313" key="2">
    <source>
        <dbReference type="EMBL" id="ELP63137.1"/>
    </source>
</evidence>
<accession>L7EVU7</accession>
<evidence type="ECO:0000256" key="1">
    <source>
        <dbReference type="SAM" id="MobiDB-lite"/>
    </source>
</evidence>
<dbReference type="PATRIC" id="fig|698760.3.peg.7950"/>
<protein>
    <submittedName>
        <fullName evidence="2">Uncharacterized protein</fullName>
    </submittedName>
</protein>
<organism evidence="2 3">
    <name type="scientific">Streptomyces turgidiscabies (strain Car8)</name>
    <dbReference type="NCBI Taxonomy" id="698760"/>
    <lineage>
        <taxon>Bacteria</taxon>
        <taxon>Bacillati</taxon>
        <taxon>Actinomycetota</taxon>
        <taxon>Actinomycetes</taxon>
        <taxon>Kitasatosporales</taxon>
        <taxon>Streptomycetaceae</taxon>
        <taxon>Streptomyces</taxon>
    </lineage>
</organism>
<comment type="caution">
    <text evidence="2">The sequence shown here is derived from an EMBL/GenBank/DDBJ whole genome shotgun (WGS) entry which is preliminary data.</text>
</comment>